<comment type="caution">
    <text evidence="1">The sequence shown here is derived from an EMBL/GenBank/DDBJ whole genome shotgun (WGS) entry which is preliminary data.</text>
</comment>
<reference evidence="1" key="1">
    <citation type="submission" date="2009-10" db="EMBL/GenBank/DDBJ databases">
        <title>Diversity of trophic interactions inside an arsenic-rich microbial ecosystem.</title>
        <authorList>
            <person name="Bertin P.N."/>
            <person name="Heinrich-Salmeron A."/>
            <person name="Pelletier E."/>
            <person name="Goulhen-Chollet F."/>
            <person name="Arsene-Ploetze F."/>
            <person name="Gallien S."/>
            <person name="Calteau A."/>
            <person name="Vallenet D."/>
            <person name="Casiot C."/>
            <person name="Chane-Woon-Ming B."/>
            <person name="Giloteaux L."/>
            <person name="Barakat M."/>
            <person name="Bonnefoy V."/>
            <person name="Bruneel O."/>
            <person name="Chandler M."/>
            <person name="Cleiss J."/>
            <person name="Duran R."/>
            <person name="Elbaz-Poulichet F."/>
            <person name="Fonknechten N."/>
            <person name="Lauga B."/>
            <person name="Mornico D."/>
            <person name="Ortet P."/>
            <person name="Schaeffer C."/>
            <person name="Siguier P."/>
            <person name="Alexander Thil Smith A."/>
            <person name="Van Dorsselaer A."/>
            <person name="Weissenbach J."/>
            <person name="Medigue C."/>
            <person name="Le Paslier D."/>
        </authorList>
    </citation>
    <scope>NUCLEOTIDE SEQUENCE</scope>
</reference>
<dbReference type="AlphaFoldDB" id="E6Q0S0"/>
<gene>
    <name evidence="1" type="ORF">CARN4_0127</name>
</gene>
<organism evidence="1">
    <name type="scientific">mine drainage metagenome</name>
    <dbReference type="NCBI Taxonomy" id="410659"/>
    <lineage>
        <taxon>unclassified sequences</taxon>
        <taxon>metagenomes</taxon>
        <taxon>ecological metagenomes</taxon>
    </lineage>
</organism>
<dbReference type="EMBL" id="CABO01000006">
    <property type="protein sequence ID" value="CBI00780.1"/>
    <property type="molecule type" value="Genomic_DNA"/>
</dbReference>
<accession>E6Q0S0</accession>
<protein>
    <submittedName>
        <fullName evidence="1">Uncharacterized protein</fullName>
    </submittedName>
</protein>
<name>E6Q0S0_9ZZZZ</name>
<proteinExistence type="predicted"/>
<evidence type="ECO:0000313" key="1">
    <source>
        <dbReference type="EMBL" id="CBI00780.1"/>
    </source>
</evidence>
<sequence>MTVLSLQFRLKLHEGSLFSSQVPGLL</sequence>